<dbReference type="OrthoDB" id="8854879at2759"/>
<evidence type="ECO:0000256" key="1">
    <source>
        <dbReference type="SAM" id="MobiDB-lite"/>
    </source>
</evidence>
<name>B4ISI7_DROPE</name>
<gene>
    <name evidence="2" type="primary">Dper\GL24721</name>
    <name evidence="2" type="ORF">Dper_GL24721</name>
</gene>
<dbReference type="AlphaFoldDB" id="B4ISI7"/>
<proteinExistence type="predicted"/>
<reference evidence="2 3" key="1">
    <citation type="journal article" date="2007" name="Nature">
        <title>Evolution of genes and genomes on the Drosophila phylogeny.</title>
        <authorList>
            <consortium name="Drosophila 12 Genomes Consortium"/>
            <person name="Clark A.G."/>
            <person name="Eisen M.B."/>
            <person name="Smith D.R."/>
            <person name="Bergman C.M."/>
            <person name="Oliver B."/>
            <person name="Markow T.A."/>
            <person name="Kaufman T.C."/>
            <person name="Kellis M."/>
            <person name="Gelbart W."/>
            <person name="Iyer V.N."/>
            <person name="Pollard D.A."/>
            <person name="Sackton T.B."/>
            <person name="Larracuente A.M."/>
            <person name="Singh N.D."/>
            <person name="Abad J.P."/>
            <person name="Abt D.N."/>
            <person name="Adryan B."/>
            <person name="Aguade M."/>
            <person name="Akashi H."/>
            <person name="Anderson W.W."/>
            <person name="Aquadro C.F."/>
            <person name="Ardell D.H."/>
            <person name="Arguello R."/>
            <person name="Artieri C.G."/>
            <person name="Barbash D.A."/>
            <person name="Barker D."/>
            <person name="Barsanti P."/>
            <person name="Batterham P."/>
            <person name="Batzoglou S."/>
            <person name="Begun D."/>
            <person name="Bhutkar A."/>
            <person name="Blanco E."/>
            <person name="Bosak S.A."/>
            <person name="Bradley R.K."/>
            <person name="Brand A.D."/>
            <person name="Brent M.R."/>
            <person name="Brooks A.N."/>
            <person name="Brown R.H."/>
            <person name="Butlin R.K."/>
            <person name="Caggese C."/>
            <person name="Calvi B.R."/>
            <person name="Bernardo de Carvalho A."/>
            <person name="Caspi A."/>
            <person name="Castrezana S."/>
            <person name="Celniker S.E."/>
            <person name="Chang J.L."/>
            <person name="Chapple C."/>
            <person name="Chatterji S."/>
            <person name="Chinwalla A."/>
            <person name="Civetta A."/>
            <person name="Clifton S.W."/>
            <person name="Comeron J.M."/>
            <person name="Costello J.C."/>
            <person name="Coyne J.A."/>
            <person name="Daub J."/>
            <person name="David R.G."/>
            <person name="Delcher A.L."/>
            <person name="Delehaunty K."/>
            <person name="Do C.B."/>
            <person name="Ebling H."/>
            <person name="Edwards K."/>
            <person name="Eickbush T."/>
            <person name="Evans J.D."/>
            <person name="Filipski A."/>
            <person name="Findeiss S."/>
            <person name="Freyhult E."/>
            <person name="Fulton L."/>
            <person name="Fulton R."/>
            <person name="Garcia A.C."/>
            <person name="Gardiner A."/>
            <person name="Garfield D.A."/>
            <person name="Garvin B.E."/>
            <person name="Gibson G."/>
            <person name="Gilbert D."/>
            <person name="Gnerre S."/>
            <person name="Godfrey J."/>
            <person name="Good R."/>
            <person name="Gotea V."/>
            <person name="Gravely B."/>
            <person name="Greenberg A.J."/>
            <person name="Griffiths-Jones S."/>
            <person name="Gross S."/>
            <person name="Guigo R."/>
            <person name="Gustafson E.A."/>
            <person name="Haerty W."/>
            <person name="Hahn M.W."/>
            <person name="Halligan D.L."/>
            <person name="Halpern A.L."/>
            <person name="Halter G.M."/>
            <person name="Han M.V."/>
            <person name="Heger A."/>
            <person name="Hillier L."/>
            <person name="Hinrichs A.S."/>
            <person name="Holmes I."/>
            <person name="Hoskins R.A."/>
            <person name="Hubisz M.J."/>
            <person name="Hultmark D."/>
            <person name="Huntley M.A."/>
            <person name="Jaffe D.B."/>
            <person name="Jagadeeshan S."/>
            <person name="Jeck W.R."/>
            <person name="Johnson J."/>
            <person name="Jones C.D."/>
            <person name="Jordan W.C."/>
            <person name="Karpen G.H."/>
            <person name="Kataoka E."/>
            <person name="Keightley P.D."/>
            <person name="Kheradpour P."/>
            <person name="Kirkness E.F."/>
            <person name="Koerich L.B."/>
            <person name="Kristiansen K."/>
            <person name="Kudrna D."/>
            <person name="Kulathinal R.J."/>
            <person name="Kumar S."/>
            <person name="Kwok R."/>
            <person name="Lander E."/>
            <person name="Langley C.H."/>
            <person name="Lapoint R."/>
            <person name="Lazzaro B.P."/>
            <person name="Lee S.J."/>
            <person name="Levesque L."/>
            <person name="Li R."/>
            <person name="Lin C.F."/>
            <person name="Lin M.F."/>
            <person name="Lindblad-Toh K."/>
            <person name="Llopart A."/>
            <person name="Long M."/>
            <person name="Low L."/>
            <person name="Lozovsky E."/>
            <person name="Lu J."/>
            <person name="Luo M."/>
            <person name="Machado C.A."/>
            <person name="Makalowski W."/>
            <person name="Marzo M."/>
            <person name="Matsuda M."/>
            <person name="Matzkin L."/>
            <person name="McAllister B."/>
            <person name="McBride C.S."/>
            <person name="McKernan B."/>
            <person name="McKernan K."/>
            <person name="Mendez-Lago M."/>
            <person name="Minx P."/>
            <person name="Mollenhauer M.U."/>
            <person name="Montooth K."/>
            <person name="Mount S.M."/>
            <person name="Mu X."/>
            <person name="Myers E."/>
            <person name="Negre B."/>
            <person name="Newfeld S."/>
            <person name="Nielsen R."/>
            <person name="Noor M.A."/>
            <person name="O'Grady P."/>
            <person name="Pachter L."/>
            <person name="Papaceit M."/>
            <person name="Parisi M.J."/>
            <person name="Parisi M."/>
            <person name="Parts L."/>
            <person name="Pedersen J.S."/>
            <person name="Pesole G."/>
            <person name="Phillippy A.M."/>
            <person name="Ponting C.P."/>
            <person name="Pop M."/>
            <person name="Porcelli D."/>
            <person name="Powell J.R."/>
            <person name="Prohaska S."/>
            <person name="Pruitt K."/>
            <person name="Puig M."/>
            <person name="Quesneville H."/>
            <person name="Ram K.R."/>
            <person name="Rand D."/>
            <person name="Rasmussen M.D."/>
            <person name="Reed L.K."/>
            <person name="Reenan R."/>
            <person name="Reily A."/>
            <person name="Remington K.A."/>
            <person name="Rieger T.T."/>
            <person name="Ritchie M.G."/>
            <person name="Robin C."/>
            <person name="Rogers Y.H."/>
            <person name="Rohde C."/>
            <person name="Rozas J."/>
            <person name="Rubenfield M.J."/>
            <person name="Ruiz A."/>
            <person name="Russo S."/>
            <person name="Salzberg S.L."/>
            <person name="Sanchez-Gracia A."/>
            <person name="Saranga D.J."/>
            <person name="Sato H."/>
            <person name="Schaeffer S.W."/>
            <person name="Schatz M.C."/>
            <person name="Schlenke T."/>
            <person name="Schwartz R."/>
            <person name="Segarra C."/>
            <person name="Singh R.S."/>
            <person name="Sirot L."/>
            <person name="Sirota M."/>
            <person name="Sisneros N.B."/>
            <person name="Smith C.D."/>
            <person name="Smith T.F."/>
            <person name="Spieth J."/>
            <person name="Stage D.E."/>
            <person name="Stark A."/>
            <person name="Stephan W."/>
            <person name="Strausberg R.L."/>
            <person name="Strempel S."/>
            <person name="Sturgill D."/>
            <person name="Sutton G."/>
            <person name="Sutton G.G."/>
            <person name="Tao W."/>
            <person name="Teichmann S."/>
            <person name="Tobari Y.N."/>
            <person name="Tomimura Y."/>
            <person name="Tsolas J.M."/>
            <person name="Valente V.L."/>
            <person name="Venter E."/>
            <person name="Venter J.C."/>
            <person name="Vicario S."/>
            <person name="Vieira F.G."/>
            <person name="Vilella A.J."/>
            <person name="Villasante A."/>
            <person name="Walenz B."/>
            <person name="Wang J."/>
            <person name="Wasserman M."/>
            <person name="Watts T."/>
            <person name="Wilson D."/>
            <person name="Wilson R.K."/>
            <person name="Wing R.A."/>
            <person name="Wolfner M.F."/>
            <person name="Wong A."/>
            <person name="Wong G.K."/>
            <person name="Wu C.I."/>
            <person name="Wu G."/>
            <person name="Yamamoto D."/>
            <person name="Yang H.P."/>
            <person name="Yang S.P."/>
            <person name="Yorke J.A."/>
            <person name="Yoshida K."/>
            <person name="Zdobnov E."/>
            <person name="Zhang P."/>
            <person name="Zhang Y."/>
            <person name="Zimin A.V."/>
            <person name="Baldwin J."/>
            <person name="Abdouelleil A."/>
            <person name="Abdulkadir J."/>
            <person name="Abebe A."/>
            <person name="Abera B."/>
            <person name="Abreu J."/>
            <person name="Acer S.C."/>
            <person name="Aftuck L."/>
            <person name="Alexander A."/>
            <person name="An P."/>
            <person name="Anderson E."/>
            <person name="Anderson S."/>
            <person name="Arachi H."/>
            <person name="Azer M."/>
            <person name="Bachantsang P."/>
            <person name="Barry A."/>
            <person name="Bayul T."/>
            <person name="Berlin A."/>
            <person name="Bessette D."/>
            <person name="Bloom T."/>
            <person name="Blye J."/>
            <person name="Boguslavskiy L."/>
            <person name="Bonnet C."/>
            <person name="Boukhgalter B."/>
            <person name="Bourzgui I."/>
            <person name="Brown A."/>
            <person name="Cahill P."/>
            <person name="Channer S."/>
            <person name="Cheshatsang Y."/>
            <person name="Chuda L."/>
            <person name="Citroen M."/>
            <person name="Collymore A."/>
            <person name="Cooke P."/>
            <person name="Costello M."/>
            <person name="D'Aco K."/>
            <person name="Daza R."/>
            <person name="De Haan G."/>
            <person name="DeGray S."/>
            <person name="DeMaso C."/>
            <person name="Dhargay N."/>
            <person name="Dooley K."/>
            <person name="Dooley E."/>
            <person name="Doricent M."/>
            <person name="Dorje P."/>
            <person name="Dorjee K."/>
            <person name="Dupes A."/>
            <person name="Elong R."/>
            <person name="Falk J."/>
            <person name="Farina A."/>
            <person name="Faro S."/>
            <person name="Ferguson D."/>
            <person name="Fisher S."/>
            <person name="Foley C.D."/>
            <person name="Franke A."/>
            <person name="Friedrich D."/>
            <person name="Gadbois L."/>
            <person name="Gearin G."/>
            <person name="Gearin C.R."/>
            <person name="Giannoukos G."/>
            <person name="Goode T."/>
            <person name="Graham J."/>
            <person name="Grandbois E."/>
            <person name="Grewal S."/>
            <person name="Gyaltsen K."/>
            <person name="Hafez N."/>
            <person name="Hagos B."/>
            <person name="Hall J."/>
            <person name="Henson C."/>
            <person name="Hollinger A."/>
            <person name="Honan T."/>
            <person name="Huard M.D."/>
            <person name="Hughes L."/>
            <person name="Hurhula B."/>
            <person name="Husby M.E."/>
            <person name="Kamat A."/>
            <person name="Kanga B."/>
            <person name="Kashin S."/>
            <person name="Khazanovich D."/>
            <person name="Kisner P."/>
            <person name="Lance K."/>
            <person name="Lara M."/>
            <person name="Lee W."/>
            <person name="Lennon N."/>
            <person name="Letendre F."/>
            <person name="LeVine R."/>
            <person name="Lipovsky A."/>
            <person name="Liu X."/>
            <person name="Liu J."/>
            <person name="Liu S."/>
            <person name="Lokyitsang T."/>
            <person name="Lokyitsang Y."/>
            <person name="Lubonja R."/>
            <person name="Lui A."/>
            <person name="MacDonald P."/>
            <person name="Magnisalis V."/>
            <person name="Maru K."/>
            <person name="Matthews C."/>
            <person name="McCusker W."/>
            <person name="McDonough S."/>
            <person name="Mehta T."/>
            <person name="Meldrim J."/>
            <person name="Meneus L."/>
            <person name="Mihai O."/>
            <person name="Mihalev A."/>
            <person name="Mihova T."/>
            <person name="Mittelman R."/>
            <person name="Mlenga V."/>
            <person name="Montmayeur A."/>
            <person name="Mulrain L."/>
            <person name="Navidi A."/>
            <person name="Naylor J."/>
            <person name="Negash T."/>
            <person name="Nguyen T."/>
            <person name="Nguyen N."/>
            <person name="Nicol R."/>
            <person name="Norbu C."/>
            <person name="Norbu N."/>
            <person name="Novod N."/>
            <person name="O'Neill B."/>
            <person name="Osman S."/>
            <person name="Markiewicz E."/>
            <person name="Oyono O.L."/>
            <person name="Patti C."/>
            <person name="Phunkhang P."/>
            <person name="Pierre F."/>
            <person name="Priest M."/>
            <person name="Raghuraman S."/>
            <person name="Rege F."/>
            <person name="Reyes R."/>
            <person name="Rise C."/>
            <person name="Rogov P."/>
            <person name="Ross K."/>
            <person name="Ryan E."/>
            <person name="Settipalli S."/>
            <person name="Shea T."/>
            <person name="Sherpa N."/>
            <person name="Shi L."/>
            <person name="Shih D."/>
            <person name="Sparrow T."/>
            <person name="Spaulding J."/>
            <person name="Stalker J."/>
            <person name="Stange-Thomann N."/>
            <person name="Stavropoulos S."/>
            <person name="Stone C."/>
            <person name="Strader C."/>
            <person name="Tesfaye S."/>
            <person name="Thomson T."/>
            <person name="Thoulutsang Y."/>
            <person name="Thoulutsang D."/>
            <person name="Topham K."/>
            <person name="Topping I."/>
            <person name="Tsamla T."/>
            <person name="Vassiliev H."/>
            <person name="Vo A."/>
            <person name="Wangchuk T."/>
            <person name="Wangdi T."/>
            <person name="Weiand M."/>
            <person name="Wilkinson J."/>
            <person name="Wilson A."/>
            <person name="Yadav S."/>
            <person name="Young G."/>
            <person name="Yu Q."/>
            <person name="Zembek L."/>
            <person name="Zhong D."/>
            <person name="Zimmer A."/>
            <person name="Zwirko Z."/>
            <person name="Jaffe D.B."/>
            <person name="Alvarez P."/>
            <person name="Brockman W."/>
            <person name="Butler J."/>
            <person name="Chin C."/>
            <person name="Gnerre S."/>
            <person name="Grabherr M."/>
            <person name="Kleber M."/>
            <person name="Mauceli E."/>
            <person name="MacCallum I."/>
        </authorList>
    </citation>
    <scope>NUCLEOTIDE SEQUENCE [LARGE SCALE GENOMIC DNA]</scope>
    <source>
        <strain evidence="3">MSH-3 / Tucson 14011-0111.49</strain>
    </source>
</reference>
<feature type="region of interest" description="Disordered" evidence="1">
    <location>
        <begin position="1"/>
        <end position="37"/>
    </location>
</feature>
<dbReference type="eggNOG" id="ENOG502QURD">
    <property type="taxonomic scope" value="Eukaryota"/>
</dbReference>
<protein>
    <submittedName>
        <fullName evidence="2">GL24721</fullName>
    </submittedName>
</protein>
<sequence length="209" mass="22610">NFVTGYQHSTYGGRVKPPPGNNPHHGHGHGHGQSMLELDRKPDTNSIIPLPTNYEKDIPAHAYPIPPHRYALTHGAPPHLSHHGMLEPKLEDMGMLGHGHGHGGGGYTYLGDGKPLNNGFSCCRQGGTRPPTAEHLKDGTCLGLGIQPKEELLDEDELVDAHNGMKGGAGKAKGKQKPDEIPEIIVKHEKINPLFDTTDRLEEGNPRGE</sequence>
<feature type="non-terminal residue" evidence="2">
    <location>
        <position position="1"/>
    </location>
</feature>
<accession>B4ISI7</accession>
<evidence type="ECO:0000313" key="2">
    <source>
        <dbReference type="EMBL" id="EDW26078.1"/>
    </source>
</evidence>
<dbReference type="HOGENOM" id="CLU_1318277_0_0_1"/>
<feature type="region of interest" description="Disordered" evidence="1">
    <location>
        <begin position="189"/>
        <end position="209"/>
    </location>
</feature>
<feature type="compositionally biased region" description="Polar residues" evidence="1">
    <location>
        <begin position="1"/>
        <end position="10"/>
    </location>
</feature>
<organism evidence="3">
    <name type="scientific">Drosophila persimilis</name>
    <name type="common">Fruit fly</name>
    <dbReference type="NCBI Taxonomy" id="7234"/>
    <lineage>
        <taxon>Eukaryota</taxon>
        <taxon>Metazoa</taxon>
        <taxon>Ecdysozoa</taxon>
        <taxon>Arthropoda</taxon>
        <taxon>Hexapoda</taxon>
        <taxon>Insecta</taxon>
        <taxon>Pterygota</taxon>
        <taxon>Neoptera</taxon>
        <taxon>Endopterygota</taxon>
        <taxon>Diptera</taxon>
        <taxon>Brachycera</taxon>
        <taxon>Muscomorpha</taxon>
        <taxon>Ephydroidea</taxon>
        <taxon>Drosophilidae</taxon>
        <taxon>Drosophila</taxon>
        <taxon>Sophophora</taxon>
    </lineage>
</organism>
<keyword evidence="3" id="KW-1185">Reference proteome</keyword>
<dbReference type="EMBL" id="CH700436">
    <property type="protein sequence ID" value="EDW26078.1"/>
    <property type="molecule type" value="Genomic_DNA"/>
</dbReference>
<dbReference type="Proteomes" id="UP000008744">
    <property type="component" value="Unassembled WGS sequence"/>
</dbReference>
<evidence type="ECO:0000313" key="3">
    <source>
        <dbReference type="Proteomes" id="UP000008744"/>
    </source>
</evidence>